<feature type="transmembrane region" description="Helical" evidence="1">
    <location>
        <begin position="232"/>
        <end position="250"/>
    </location>
</feature>
<protein>
    <submittedName>
        <fullName evidence="2">Predicted membrane protein</fullName>
    </submittedName>
</protein>
<keyword evidence="1" id="KW-0812">Transmembrane</keyword>
<evidence type="ECO:0000313" key="3">
    <source>
        <dbReference type="Proteomes" id="UP000377798"/>
    </source>
</evidence>
<proteinExistence type="predicted"/>
<feature type="transmembrane region" description="Helical" evidence="1">
    <location>
        <begin position="40"/>
        <end position="65"/>
    </location>
</feature>
<feature type="transmembrane region" description="Helical" evidence="1">
    <location>
        <begin position="113"/>
        <end position="134"/>
    </location>
</feature>
<organism evidence="2 3">
    <name type="scientific">Urinicoccus massiliensis</name>
    <dbReference type="NCBI Taxonomy" id="1723382"/>
    <lineage>
        <taxon>Bacteria</taxon>
        <taxon>Bacillati</taxon>
        <taxon>Bacillota</taxon>
        <taxon>Tissierellia</taxon>
        <taxon>Tissierellales</taxon>
        <taxon>Peptoniphilaceae</taxon>
        <taxon>Urinicoccus</taxon>
    </lineage>
</organism>
<feature type="transmembrane region" description="Helical" evidence="1">
    <location>
        <begin position="6"/>
        <end position="28"/>
    </location>
</feature>
<feature type="transmembrane region" description="Helical" evidence="1">
    <location>
        <begin position="181"/>
        <end position="198"/>
    </location>
</feature>
<evidence type="ECO:0000313" key="2">
    <source>
        <dbReference type="EMBL" id="VFB16925.1"/>
    </source>
</evidence>
<keyword evidence="1" id="KW-1133">Transmembrane helix</keyword>
<keyword evidence="3" id="KW-1185">Reference proteome</keyword>
<dbReference type="Proteomes" id="UP000377798">
    <property type="component" value="Unassembled WGS sequence"/>
</dbReference>
<dbReference type="InterPro" id="IPR011397">
    <property type="entry name" value="YhfC"/>
</dbReference>
<feature type="transmembrane region" description="Helical" evidence="1">
    <location>
        <begin position="205"/>
        <end position="226"/>
    </location>
</feature>
<reference evidence="2 3" key="1">
    <citation type="submission" date="2019-02" db="EMBL/GenBank/DDBJ databases">
        <authorList>
            <consortium name="Pathogen Informatics"/>
        </authorList>
    </citation>
    <scope>NUCLEOTIDE SEQUENCE [LARGE SCALE GENOMIC DNA]</scope>
    <source>
        <strain evidence="2 3">3012STDY7089603</strain>
    </source>
</reference>
<evidence type="ECO:0000256" key="1">
    <source>
        <dbReference type="SAM" id="Phobius"/>
    </source>
</evidence>
<dbReference type="Pfam" id="PF10086">
    <property type="entry name" value="YhfC"/>
    <property type="match status" value="1"/>
</dbReference>
<dbReference type="EMBL" id="CAACYI010000001">
    <property type="protein sequence ID" value="VFB16925.1"/>
    <property type="molecule type" value="Genomic_DNA"/>
</dbReference>
<sequence>MFSNAQIYGQLALGLACILVPLTGMVYLNIRKNARIKYALAGALVFFSFALVLEKMLHAVVLPHIDRENQVWLYVLYGALAAGIFEEIPRYYVLKLMDQKKGLGTYDALQYGLGHGGFEMTILVGLTGISQFFLERKVNALGLPAILKDIPPAYHGQVKETIQALASIQGVQMILPLVERILALSFHLAMALLAYFIVRGFLKKSALVLAIGLHFLMDLPAVLYQVGLVKNLPAIYAGYLVMVLAIFYWLSRVYRKKAGEVLQEKEGGVDYDHDHGKL</sequence>
<comment type="caution">
    <text evidence="2">The sequence shown here is derived from an EMBL/GenBank/DDBJ whole genome shotgun (WGS) entry which is preliminary data.</text>
</comment>
<name>A0A8H2MFZ6_9FIRM</name>
<keyword evidence="1" id="KW-0472">Membrane</keyword>
<dbReference type="PIRSF" id="PIRSF033101">
    <property type="entry name" value="UCP033101"/>
    <property type="match status" value="1"/>
</dbReference>
<dbReference type="RefSeq" id="WP_131749608.1">
    <property type="nucleotide sequence ID" value="NZ_CAACYI010000001.1"/>
</dbReference>
<dbReference type="AlphaFoldDB" id="A0A8H2MFZ6"/>
<gene>
    <name evidence="2" type="ORF">NCTC13150_01498</name>
</gene>
<accession>A0A8H2MFZ6</accession>
<feature type="transmembrane region" description="Helical" evidence="1">
    <location>
        <begin position="71"/>
        <end position="93"/>
    </location>
</feature>